<keyword evidence="2" id="KW-1185">Reference proteome</keyword>
<reference evidence="1" key="2">
    <citation type="submission" date="2018-05" db="EMBL/GenBank/DDBJ databases">
        <title>OgluRS3 (Oryza glumaepatula Reference Sequence Version 3).</title>
        <authorList>
            <person name="Zhang J."/>
            <person name="Kudrna D."/>
            <person name="Lee S."/>
            <person name="Talag J."/>
            <person name="Welchert J."/>
            <person name="Wing R.A."/>
        </authorList>
    </citation>
    <scope>NUCLEOTIDE SEQUENCE [LARGE SCALE GENOMIC DNA]</scope>
</reference>
<proteinExistence type="predicted"/>
<accession>A0A0E0B905</accession>
<sequence>MEVAAATPPYPSKSELAAVEVAPCAWGRIGGQTRRRHLWRIHAGSAIASSASMPDTPHRSRIRVRGARSGCRMRRLLASRPQSSVAACSQPWCARSA</sequence>
<dbReference type="Gramene" id="OGLUM10G05730.1">
    <property type="protein sequence ID" value="OGLUM10G05730.1"/>
    <property type="gene ID" value="OGLUM10G05730"/>
</dbReference>
<organism evidence="1">
    <name type="scientific">Oryza glumipatula</name>
    <dbReference type="NCBI Taxonomy" id="40148"/>
    <lineage>
        <taxon>Eukaryota</taxon>
        <taxon>Viridiplantae</taxon>
        <taxon>Streptophyta</taxon>
        <taxon>Embryophyta</taxon>
        <taxon>Tracheophyta</taxon>
        <taxon>Spermatophyta</taxon>
        <taxon>Magnoliopsida</taxon>
        <taxon>Liliopsida</taxon>
        <taxon>Poales</taxon>
        <taxon>Poaceae</taxon>
        <taxon>BOP clade</taxon>
        <taxon>Oryzoideae</taxon>
        <taxon>Oryzeae</taxon>
        <taxon>Oryzinae</taxon>
        <taxon>Oryza</taxon>
    </lineage>
</organism>
<dbReference type="HOGENOM" id="CLU_2516657_0_0_1"/>
<dbReference type="AlphaFoldDB" id="A0A0E0B905"/>
<dbReference type="Proteomes" id="UP000026961">
    <property type="component" value="Chromosome 10"/>
</dbReference>
<protein>
    <submittedName>
        <fullName evidence="1">Uncharacterized protein</fullName>
    </submittedName>
</protein>
<name>A0A0E0B905_9ORYZ</name>
<evidence type="ECO:0000313" key="1">
    <source>
        <dbReference type="EnsemblPlants" id="OGLUM10G05730.1"/>
    </source>
</evidence>
<evidence type="ECO:0000313" key="2">
    <source>
        <dbReference type="Proteomes" id="UP000026961"/>
    </source>
</evidence>
<reference evidence="1" key="1">
    <citation type="submission" date="2015-04" db="UniProtKB">
        <authorList>
            <consortium name="EnsemblPlants"/>
        </authorList>
    </citation>
    <scope>IDENTIFICATION</scope>
</reference>
<dbReference type="EnsemblPlants" id="OGLUM10G05730.1">
    <property type="protein sequence ID" value="OGLUM10G05730.1"/>
    <property type="gene ID" value="OGLUM10G05730"/>
</dbReference>